<evidence type="ECO:0000313" key="2">
    <source>
        <dbReference type="Proteomes" id="UP000886595"/>
    </source>
</evidence>
<organism evidence="1 2">
    <name type="scientific">Brassica carinata</name>
    <name type="common">Ethiopian mustard</name>
    <name type="synonym">Abyssinian cabbage</name>
    <dbReference type="NCBI Taxonomy" id="52824"/>
    <lineage>
        <taxon>Eukaryota</taxon>
        <taxon>Viridiplantae</taxon>
        <taxon>Streptophyta</taxon>
        <taxon>Embryophyta</taxon>
        <taxon>Tracheophyta</taxon>
        <taxon>Spermatophyta</taxon>
        <taxon>Magnoliopsida</taxon>
        <taxon>eudicotyledons</taxon>
        <taxon>Gunneridae</taxon>
        <taxon>Pentapetalae</taxon>
        <taxon>rosids</taxon>
        <taxon>malvids</taxon>
        <taxon>Brassicales</taxon>
        <taxon>Brassicaceae</taxon>
        <taxon>Brassiceae</taxon>
        <taxon>Brassica</taxon>
    </lineage>
</organism>
<protein>
    <submittedName>
        <fullName evidence="1">Uncharacterized protein</fullName>
    </submittedName>
</protein>
<dbReference type="AlphaFoldDB" id="A0A8X7VIM9"/>
<keyword evidence="2" id="KW-1185">Reference proteome</keyword>
<gene>
    <name evidence="1" type="ORF">Bca52824_023528</name>
</gene>
<reference evidence="1 2" key="1">
    <citation type="submission" date="2020-02" db="EMBL/GenBank/DDBJ databases">
        <authorList>
            <person name="Ma Q."/>
            <person name="Huang Y."/>
            <person name="Song X."/>
            <person name="Pei D."/>
        </authorList>
    </citation>
    <scope>NUCLEOTIDE SEQUENCE [LARGE SCALE GENOMIC DNA]</scope>
    <source>
        <strain evidence="1">Sxm20200214</strain>
        <tissue evidence="1">Leaf</tissue>
    </source>
</reference>
<evidence type="ECO:0000313" key="1">
    <source>
        <dbReference type="EMBL" id="KAG2311971.1"/>
    </source>
</evidence>
<comment type="caution">
    <text evidence="1">The sequence shown here is derived from an EMBL/GenBank/DDBJ whole genome shotgun (WGS) entry which is preliminary data.</text>
</comment>
<dbReference type="Proteomes" id="UP000886595">
    <property type="component" value="Unassembled WGS sequence"/>
</dbReference>
<sequence>MSLAVAQTGLIEELAVRRIMGVEEDWKVWEEAHKTFQADLDEMDVIRLDPNRDSRVSPISEDPVAAFFRWCRSLSWYLLMTVRS</sequence>
<name>A0A8X7VIM9_BRACI</name>
<proteinExistence type="predicted"/>
<accession>A0A8X7VIM9</accession>
<dbReference type="EMBL" id="JAAMPC010000005">
    <property type="protein sequence ID" value="KAG2311971.1"/>
    <property type="molecule type" value="Genomic_DNA"/>
</dbReference>